<dbReference type="RefSeq" id="WP_147662379.1">
    <property type="nucleotide sequence ID" value="NZ_CP042905.2"/>
</dbReference>
<dbReference type="PANTHER" id="PTHR11941:SF54">
    <property type="entry name" value="ENOYL-COA HYDRATASE, MITOCHONDRIAL"/>
    <property type="match status" value="1"/>
</dbReference>
<dbReference type="OrthoDB" id="27846at2157"/>
<organism evidence="2 3">
    <name type="scientific">Promethearchaeum syntrophicum</name>
    <dbReference type="NCBI Taxonomy" id="2594042"/>
    <lineage>
        <taxon>Archaea</taxon>
        <taxon>Promethearchaeati</taxon>
        <taxon>Promethearchaeota</taxon>
        <taxon>Promethearchaeia</taxon>
        <taxon>Promethearchaeales</taxon>
        <taxon>Promethearchaeaceae</taxon>
        <taxon>Promethearchaeum</taxon>
    </lineage>
</organism>
<dbReference type="AlphaFoldDB" id="A0A5B9D9Q6"/>
<evidence type="ECO:0000313" key="3">
    <source>
        <dbReference type="Proteomes" id="UP000321408"/>
    </source>
</evidence>
<name>A0A5B9D9Q6_9ARCH</name>
<feature type="region of interest" description="Disordered" evidence="1">
    <location>
        <begin position="248"/>
        <end position="270"/>
    </location>
</feature>
<dbReference type="KEGG" id="psyt:DSAG12_01296"/>
<evidence type="ECO:0000313" key="2">
    <source>
        <dbReference type="EMBL" id="QEE15470.1"/>
    </source>
</evidence>
<protein>
    <submittedName>
        <fullName evidence="2">Enoyl-CoA hydratase/isomerase family protein</fullName>
    </submittedName>
</protein>
<dbReference type="InterPro" id="IPR029045">
    <property type="entry name" value="ClpP/crotonase-like_dom_sf"/>
</dbReference>
<dbReference type="CDD" id="cd06558">
    <property type="entry name" value="crotonase-like"/>
    <property type="match status" value="1"/>
</dbReference>
<keyword evidence="3" id="KW-1185">Reference proteome</keyword>
<sequence>MEEYNNWLIEEQSGIFWAKLNRADKMNAFNQEVAEELNKIIMYVKNTPSIKVFVIGTASDDYFSAGADVDWFMKINGPEAVDVSYQVHQVFGNLERLSIPVIAAVKGLCLTAGLELIMCSDMIYAAENAKFGQIECRFGITPGGGGTQRLTRLVGPLKAKELIYLGRIISSQEAAKIGLVNAVFELEDFDTKINKICRKIILNSSEAIRECKFMIQQATYINDTGFQREEIVFGKRFASGEPNERLSFMKAQQKREKRKEERLKKKKQEN</sequence>
<proteinExistence type="predicted"/>
<dbReference type="EMBL" id="CP042905">
    <property type="protein sequence ID" value="QEE15470.1"/>
    <property type="molecule type" value="Genomic_DNA"/>
</dbReference>
<evidence type="ECO:0000256" key="1">
    <source>
        <dbReference type="SAM" id="MobiDB-lite"/>
    </source>
</evidence>
<gene>
    <name evidence="2" type="ORF">DSAG12_01296</name>
</gene>
<feature type="compositionally biased region" description="Basic and acidic residues" evidence="1">
    <location>
        <begin position="258"/>
        <end position="270"/>
    </location>
</feature>
<dbReference type="SUPFAM" id="SSF52096">
    <property type="entry name" value="ClpP/crotonase"/>
    <property type="match status" value="1"/>
</dbReference>
<dbReference type="GO" id="GO:0043956">
    <property type="term" value="F:3-hydroxypropionyl-CoA dehydratase activity"/>
    <property type="evidence" value="ECO:0007669"/>
    <property type="project" value="UniProtKB-EC"/>
</dbReference>
<dbReference type="Pfam" id="PF00378">
    <property type="entry name" value="ECH_1"/>
    <property type="match status" value="1"/>
</dbReference>
<dbReference type="Proteomes" id="UP000321408">
    <property type="component" value="Chromosome"/>
</dbReference>
<reference evidence="2 3" key="2">
    <citation type="journal article" date="2024" name="Int. J. Syst. Evol. Microbiol.">
        <title>Promethearchaeum syntrophicum gen. nov., sp. nov., an anaerobic, obligately syntrophic archaeon, the first isolate of the lineage 'Asgard' archaea, and proposal of the new archaeal phylum Promethearchaeota phyl. nov. and kingdom Promethearchaeati regn. nov.</title>
        <authorList>
            <person name="Imachi H."/>
            <person name="Nobu M.K."/>
            <person name="Kato S."/>
            <person name="Takaki Y."/>
            <person name="Miyazaki M."/>
            <person name="Miyata M."/>
            <person name="Ogawara M."/>
            <person name="Saito Y."/>
            <person name="Sakai S."/>
            <person name="Tahara Y.O."/>
            <person name="Takano Y."/>
            <person name="Tasumi E."/>
            <person name="Uematsu K."/>
            <person name="Yoshimura T."/>
            <person name="Itoh T."/>
            <person name="Ohkuma M."/>
            <person name="Takai K."/>
        </authorList>
    </citation>
    <scope>NUCLEOTIDE SEQUENCE [LARGE SCALE GENOMIC DNA]</scope>
    <source>
        <strain evidence="2 3">MK-D1</strain>
    </source>
</reference>
<dbReference type="GeneID" id="41329289"/>
<accession>A0A5B9D9Q6</accession>
<dbReference type="GO" id="GO:0006635">
    <property type="term" value="P:fatty acid beta-oxidation"/>
    <property type="evidence" value="ECO:0007669"/>
    <property type="project" value="TreeGrafter"/>
</dbReference>
<dbReference type="InterPro" id="IPR001753">
    <property type="entry name" value="Enoyl-CoA_hydra/iso"/>
</dbReference>
<dbReference type="PANTHER" id="PTHR11941">
    <property type="entry name" value="ENOYL-COA HYDRATASE-RELATED"/>
    <property type="match status" value="1"/>
</dbReference>
<dbReference type="Gene3D" id="3.90.226.10">
    <property type="entry name" value="2-enoyl-CoA Hydratase, Chain A, domain 1"/>
    <property type="match status" value="1"/>
</dbReference>
<reference evidence="2 3" key="1">
    <citation type="journal article" date="2020" name="Nature">
        <title>Isolation of an archaeon at the prokaryote-eukaryote interface.</title>
        <authorList>
            <person name="Imachi H."/>
            <person name="Nobu M.K."/>
            <person name="Nakahara N."/>
            <person name="Morono Y."/>
            <person name="Ogawara M."/>
            <person name="Takaki Y."/>
            <person name="Takano Y."/>
            <person name="Uematsu K."/>
            <person name="Ikuta T."/>
            <person name="Ito M."/>
            <person name="Matsui Y."/>
            <person name="Miyazaki M."/>
            <person name="Murata K."/>
            <person name="Saito Y."/>
            <person name="Sakai S."/>
            <person name="Song C."/>
            <person name="Tasumi E."/>
            <person name="Yamanaka Y."/>
            <person name="Yamaguchi T."/>
            <person name="Kamagata Y."/>
            <person name="Tamaki H."/>
            <person name="Takai K."/>
        </authorList>
    </citation>
    <scope>NUCLEOTIDE SEQUENCE [LARGE SCALE GENOMIC DNA]</scope>
    <source>
        <strain evidence="2 3">MK-D1</strain>
    </source>
</reference>